<keyword evidence="2" id="KW-1185">Reference proteome</keyword>
<organism evidence="1 2">
    <name type="scientific">Bodo saltans</name>
    <name type="common">Flagellated protozoan</name>
    <dbReference type="NCBI Taxonomy" id="75058"/>
    <lineage>
        <taxon>Eukaryota</taxon>
        <taxon>Discoba</taxon>
        <taxon>Euglenozoa</taxon>
        <taxon>Kinetoplastea</taxon>
        <taxon>Metakinetoplastina</taxon>
        <taxon>Eubodonida</taxon>
        <taxon>Bodonidae</taxon>
        <taxon>Bodo</taxon>
    </lineage>
</organism>
<evidence type="ECO:0000313" key="2">
    <source>
        <dbReference type="Proteomes" id="UP000051952"/>
    </source>
</evidence>
<accession>A0A0S4JLY5</accession>
<gene>
    <name evidence="1" type="ORF">BSAL_38140</name>
</gene>
<name>A0A0S4JLY5_BODSA</name>
<dbReference type="AlphaFoldDB" id="A0A0S4JLY5"/>
<proteinExistence type="predicted"/>
<dbReference type="EMBL" id="CYKH01002060">
    <property type="protein sequence ID" value="CUG92547.1"/>
    <property type="molecule type" value="Genomic_DNA"/>
</dbReference>
<evidence type="ECO:0000313" key="1">
    <source>
        <dbReference type="EMBL" id="CUG92547.1"/>
    </source>
</evidence>
<dbReference type="Proteomes" id="UP000051952">
    <property type="component" value="Unassembled WGS sequence"/>
</dbReference>
<protein>
    <submittedName>
        <fullName evidence="1">Bodo-specific multi-copy gene family, putative</fullName>
    </submittedName>
</protein>
<reference evidence="2" key="1">
    <citation type="submission" date="2015-09" db="EMBL/GenBank/DDBJ databases">
        <authorList>
            <consortium name="Pathogen Informatics"/>
        </authorList>
    </citation>
    <scope>NUCLEOTIDE SEQUENCE [LARGE SCALE GENOMIC DNA]</scope>
    <source>
        <strain evidence="2">Lake Konstanz</strain>
    </source>
</reference>
<dbReference type="VEuPathDB" id="TriTrypDB:BSAL_38140"/>
<sequence>MRQTLVRNHAIRACSGSASLVADRCNVPLPSSSDDQRPAAPHWWRPNTRIKYFDATAWPKHWSATEIEGLVKKNLLDLSAPPPNYNSLASLLHMGDIDAINVLVRDITAPPSPTAIDVKRFLETCLHNAEPTSAVMLPLQERVSTTLDRALALQTGSNKRNIGVYSAPQGSGKTQLVKSFVEQKRAEAMKCGRVIVRCCKNDAGALWMTRVLEEDSTTSSNSPNKATTNSVQNGLCELIRSHVEFVTGCPQRPSHYANPQTAYATWISETARCFKITTDSNVNVDPLIVLDTCEFLAQHSHKTLVHKPSQTPYTLLEALCLSVPSPHSIFAVGCGACSIDTTDPVMLAIANVRDVSDNNQRHKDVILKKQQHNQESKWSLEVELSVNQ</sequence>